<evidence type="ECO:0000313" key="3">
    <source>
        <dbReference type="EMBL" id="GAA47698.1"/>
    </source>
</evidence>
<feature type="region of interest" description="Disordered" evidence="1">
    <location>
        <begin position="368"/>
        <end position="399"/>
    </location>
</feature>
<evidence type="ECO:0000313" key="4">
    <source>
        <dbReference type="Proteomes" id="UP000008909"/>
    </source>
</evidence>
<proteinExistence type="predicted"/>
<evidence type="ECO:0000256" key="1">
    <source>
        <dbReference type="SAM" id="MobiDB-lite"/>
    </source>
</evidence>
<evidence type="ECO:0000259" key="2">
    <source>
        <dbReference type="Pfam" id="PF14529"/>
    </source>
</evidence>
<dbReference type="GO" id="GO:0007508">
    <property type="term" value="P:larval heart development"/>
    <property type="evidence" value="ECO:0007669"/>
    <property type="project" value="TreeGrafter"/>
</dbReference>
<dbReference type="InterPro" id="IPR005135">
    <property type="entry name" value="Endo/exonuclease/phosphatase"/>
</dbReference>
<accession>G7Y412</accession>
<dbReference type="GO" id="GO:0003824">
    <property type="term" value="F:catalytic activity"/>
    <property type="evidence" value="ECO:0007669"/>
    <property type="project" value="InterPro"/>
</dbReference>
<dbReference type="PANTHER" id="PTHR33395:SF22">
    <property type="entry name" value="REVERSE TRANSCRIPTASE DOMAIN-CONTAINING PROTEIN"/>
    <property type="match status" value="1"/>
</dbReference>
<feature type="compositionally biased region" description="Polar residues" evidence="1">
    <location>
        <begin position="428"/>
        <end position="445"/>
    </location>
</feature>
<organism evidence="3 4">
    <name type="scientific">Clonorchis sinensis</name>
    <name type="common">Chinese liver fluke</name>
    <dbReference type="NCBI Taxonomy" id="79923"/>
    <lineage>
        <taxon>Eukaryota</taxon>
        <taxon>Metazoa</taxon>
        <taxon>Spiralia</taxon>
        <taxon>Lophotrochozoa</taxon>
        <taxon>Platyhelminthes</taxon>
        <taxon>Trematoda</taxon>
        <taxon>Digenea</taxon>
        <taxon>Opisthorchiida</taxon>
        <taxon>Opisthorchiata</taxon>
        <taxon>Opisthorchiidae</taxon>
        <taxon>Clonorchis</taxon>
    </lineage>
</organism>
<dbReference type="EMBL" id="DF142849">
    <property type="protein sequence ID" value="GAA47698.1"/>
    <property type="molecule type" value="Genomic_DNA"/>
</dbReference>
<reference key="2">
    <citation type="submission" date="2011-10" db="EMBL/GenBank/DDBJ databases">
        <title>The genome and transcriptome sequence of Clonorchis sinensis provide insights into the carcinogenic liver fluke.</title>
        <authorList>
            <person name="Wang X."/>
            <person name="Huang Y."/>
            <person name="Chen W."/>
            <person name="Liu H."/>
            <person name="Guo L."/>
            <person name="Chen Y."/>
            <person name="Luo F."/>
            <person name="Zhou W."/>
            <person name="Sun J."/>
            <person name="Mao Q."/>
            <person name="Liang P."/>
            <person name="Zhou C."/>
            <person name="Tian Y."/>
            <person name="Men J."/>
            <person name="Lv X."/>
            <person name="Huang L."/>
            <person name="Zhou J."/>
            <person name="Hu Y."/>
            <person name="Li R."/>
            <person name="Zhang F."/>
            <person name="Lei H."/>
            <person name="Li X."/>
            <person name="Hu X."/>
            <person name="Liang C."/>
            <person name="Xu J."/>
            <person name="Wu Z."/>
            <person name="Yu X."/>
        </authorList>
    </citation>
    <scope>NUCLEOTIDE SEQUENCE</scope>
    <source>
        <strain>Henan</strain>
    </source>
</reference>
<feature type="domain" description="Endonuclease/exonuclease/phosphatase" evidence="2">
    <location>
        <begin position="515"/>
        <end position="630"/>
    </location>
</feature>
<dbReference type="Gene3D" id="3.60.10.10">
    <property type="entry name" value="Endonuclease/exonuclease/phosphatase"/>
    <property type="match status" value="1"/>
</dbReference>
<sequence>RWFAKTYTTRFDYAYAVKELFKESYPLRGSPEPIYVVASYASRNQKPVEGKLSDQVAALKDVSHSGPVTDPVNIADHLNAYFASCYLPIPPNSEPLLTAASLQTLYGQVPTLHLVALTSLVNAGCSLQSSMVHNRCGRNGCPSKVRRGMQCHTCKAWWHFKCTGLRDDQASQLANSPDPFVCASCLYIKGAMHSPTREKAIKNKTNSSLPNHIDQCKCSSLIDVLATKLELLSKALTDANTKNAASWTKVDEEFSSLNEYLALSTPGLLAAKKFIQLSDTAIKTATASLVDRRVRESRLITWGSFSRKVTPTKQAQSLLGSVLSKPDHESLHADWLRQKGSKRTLGLLVTLSSPSAVQKILGRAVSVQKANPTIRRPSEDRPLDARKLGHSSSREEMRKKLPDDAISADPKLKAKPIVVIAPCAPESTPRQTTATPDSSFYSTTADPSNSIGSSIDGYSVFRADSKRGRAGGVALYLHAALPIPIVLSDTTPAPFCDALWLQVPLRGSDSLLLGVVYRSPSSPPEDDHFLIRTLGQLSSSYHFTHLLLVGDFNAPKAPWTELQCVGSSGPFAAALTEVVQQSAWTQHVVAPTRYRAGQQPSLLDLVITNERHFVDQVTINAPLGHSDHCVLTFDFICYWARNPEPQTWIRNFCRADFSGMRIFLNQVKLGPASVEDLYRTIVQKVHEADAMYVPKKPARSRTSRKLPKRIRRLLEKRSQLFLKKLTTGDTEDELAFRKMRNRCKSEIRQWNIRKQATILDLARKNRNVLFKYMRHRRRNKPSAFSLRDRNGEPTSDPIVVSEFYRDHYAGLYSVPASSSHPTLSRRTYDRPLTDLVFTVEDIRQLLHKINPFCASSRVSAHPLSDCRDLTDRYGDVHLRFTFCDLSHLLNRGFRENLHKSGSKHNLMPVLDAILDQERVDFVYTGQILVTLKKVPKTACRVRSVDIYYIREAPKQCYIEKPMRLKPDYSTELMDTTGGSCTCPECRFNIFDVFGNREPVTWLTAIYAFHIATLSTAILTSKTDHSPKSPPYRPICSLNVHEFTQGH</sequence>
<dbReference type="GO" id="GO:0031012">
    <property type="term" value="C:extracellular matrix"/>
    <property type="evidence" value="ECO:0007669"/>
    <property type="project" value="TreeGrafter"/>
</dbReference>
<dbReference type="GO" id="GO:0061343">
    <property type="term" value="P:cell adhesion involved in heart morphogenesis"/>
    <property type="evidence" value="ECO:0007669"/>
    <property type="project" value="TreeGrafter"/>
</dbReference>
<dbReference type="Pfam" id="PF14529">
    <property type="entry name" value="Exo_endo_phos_2"/>
    <property type="match status" value="1"/>
</dbReference>
<dbReference type="InterPro" id="IPR036691">
    <property type="entry name" value="Endo/exonu/phosph_ase_sf"/>
</dbReference>
<name>G7Y412_CLOSI</name>
<feature type="non-terminal residue" evidence="3">
    <location>
        <position position="1"/>
    </location>
</feature>
<dbReference type="PANTHER" id="PTHR33395">
    <property type="entry name" value="TRANSCRIPTASE, PUTATIVE-RELATED-RELATED"/>
    <property type="match status" value="1"/>
</dbReference>
<dbReference type="InterPro" id="IPR011011">
    <property type="entry name" value="Znf_FYVE_PHD"/>
</dbReference>
<reference evidence="3" key="1">
    <citation type="journal article" date="2011" name="Genome Biol.">
        <title>The draft genome of the carcinogenic human liver fluke Clonorchis sinensis.</title>
        <authorList>
            <person name="Wang X."/>
            <person name="Chen W."/>
            <person name="Huang Y."/>
            <person name="Sun J."/>
            <person name="Men J."/>
            <person name="Liu H."/>
            <person name="Luo F."/>
            <person name="Guo L."/>
            <person name="Lv X."/>
            <person name="Deng C."/>
            <person name="Zhou C."/>
            <person name="Fan Y."/>
            <person name="Li X."/>
            <person name="Huang L."/>
            <person name="Hu Y."/>
            <person name="Liang C."/>
            <person name="Hu X."/>
            <person name="Xu J."/>
            <person name="Yu X."/>
        </authorList>
    </citation>
    <scope>NUCLEOTIDE SEQUENCE [LARGE SCALE GENOMIC DNA]</scope>
    <source>
        <strain evidence="3">Henan</strain>
    </source>
</reference>
<dbReference type="Gene3D" id="3.30.40.10">
    <property type="entry name" value="Zinc/RING finger domain, C3HC4 (zinc finger)"/>
    <property type="match status" value="1"/>
</dbReference>
<feature type="compositionally biased region" description="Basic and acidic residues" evidence="1">
    <location>
        <begin position="376"/>
        <end position="399"/>
    </location>
</feature>
<gene>
    <name evidence="3" type="ORF">CLF_100692</name>
</gene>
<protein>
    <recommendedName>
        <fullName evidence="2">Endonuclease/exonuclease/phosphatase domain-containing protein</fullName>
    </recommendedName>
</protein>
<feature type="region of interest" description="Disordered" evidence="1">
    <location>
        <begin position="426"/>
        <end position="445"/>
    </location>
</feature>
<dbReference type="InterPro" id="IPR013083">
    <property type="entry name" value="Znf_RING/FYVE/PHD"/>
</dbReference>
<keyword evidence="4" id="KW-1185">Reference proteome</keyword>
<dbReference type="SUPFAM" id="SSF57903">
    <property type="entry name" value="FYVE/PHD zinc finger"/>
    <property type="match status" value="1"/>
</dbReference>
<dbReference type="AlphaFoldDB" id="G7Y412"/>
<dbReference type="SUPFAM" id="SSF56219">
    <property type="entry name" value="DNase I-like"/>
    <property type="match status" value="1"/>
</dbReference>
<dbReference type="Proteomes" id="UP000008909">
    <property type="component" value="Unassembled WGS sequence"/>
</dbReference>